<name>A0ACB7XWF2_9ERIC</name>
<dbReference type="Proteomes" id="UP000828048">
    <property type="component" value="Chromosome 5"/>
</dbReference>
<keyword evidence="2" id="KW-1185">Reference proteome</keyword>
<evidence type="ECO:0000313" key="1">
    <source>
        <dbReference type="EMBL" id="KAH7845332.1"/>
    </source>
</evidence>
<accession>A0ACB7XWF2</accession>
<proteinExistence type="predicted"/>
<protein>
    <submittedName>
        <fullName evidence="1">Uncharacterized protein</fullName>
    </submittedName>
</protein>
<gene>
    <name evidence="1" type="ORF">Vadar_000780</name>
</gene>
<sequence length="872" mass="97196">MEDDRRKDHSVDEASINEHENGKTEPGHKESLGEKELDRLNVSVEDTHSTRDMQHTSDAGNVEVPETLEPKREENFQSPGESVPSPVSEASPNNALNQSLERDDVINDHRQSNGTSDGLEKDFTIASAGKADILDLQKEENPSSSSEAKPKDGQDGFDHADNASIPSASIAMGKDVENGHQVDLSNDVSETRVEVSDGAIEIPADTDPSKHLKKINLKRGLIDTAAPFESVKAAVSKFGGIVDWKAHKVQTVERRAVIEEELEKAQEEIPIYRNKSQAAEIAKTQALKQLDSTKRLIEELKLNLERAQTEEQQAKQDAELANLRVEELEQGIADESSVAAKAQLEVAKARYVAAVSELKTVKSELELLKKDNDSLSIEKDLAVKRAEEAVLVSKEVEKKVEELTIELINTKESLDSAHMAHLEVEERRMGIDMAKEQDIFNWEKDLKVAEEELERLNQQILYSKDLKWKLDTASVLLVKLKTELAAYMEAKLENEEGHAKVEETEAKKRTHAEIQEAVALAQKKLEEVKLNVEKAIAEVNCLKEAATSLKLEIEREKLEFANTMQREGMASVAVASLEAELTKTRLEIANLGTREREARERMVELPKQLQAAAQEADQAKSEAQMAREEFCKAKEEVEKAKAEARIVESRMAAAIKEIEAARASEKLALAAINAFKESESAQTTNGEDSPACVAISLEEYYELSKRAHDAEEAAKLRVADAISQIEVAKESELRTLEKMEKVGFERAAQKEALEMALEKAEKAKEGKLWVEQELRKWRAENEQRRKAGESDKGGVNQNEEKERMESNNFVQLPGTSLSTHQRLSLKASSGSNAETESSSEVKTAKKKKRSFFPRILMFLVRRKAQATKSTST</sequence>
<organism evidence="1 2">
    <name type="scientific">Vaccinium darrowii</name>
    <dbReference type="NCBI Taxonomy" id="229202"/>
    <lineage>
        <taxon>Eukaryota</taxon>
        <taxon>Viridiplantae</taxon>
        <taxon>Streptophyta</taxon>
        <taxon>Embryophyta</taxon>
        <taxon>Tracheophyta</taxon>
        <taxon>Spermatophyta</taxon>
        <taxon>Magnoliopsida</taxon>
        <taxon>eudicotyledons</taxon>
        <taxon>Gunneridae</taxon>
        <taxon>Pentapetalae</taxon>
        <taxon>asterids</taxon>
        <taxon>Ericales</taxon>
        <taxon>Ericaceae</taxon>
        <taxon>Vaccinioideae</taxon>
        <taxon>Vaccinieae</taxon>
        <taxon>Vaccinium</taxon>
    </lineage>
</organism>
<dbReference type="EMBL" id="CM037155">
    <property type="protein sequence ID" value="KAH7845332.1"/>
    <property type="molecule type" value="Genomic_DNA"/>
</dbReference>
<comment type="caution">
    <text evidence="1">The sequence shown here is derived from an EMBL/GenBank/DDBJ whole genome shotgun (WGS) entry which is preliminary data.</text>
</comment>
<reference evidence="1 2" key="1">
    <citation type="journal article" date="2021" name="Hortic Res">
        <title>High-quality reference genome and annotation aids understanding of berry development for evergreen blueberry (Vaccinium darrowii).</title>
        <authorList>
            <person name="Yu J."/>
            <person name="Hulse-Kemp A.M."/>
            <person name="Babiker E."/>
            <person name="Staton M."/>
        </authorList>
    </citation>
    <scope>NUCLEOTIDE SEQUENCE [LARGE SCALE GENOMIC DNA]</scope>
    <source>
        <strain evidence="2">cv. NJ 8807/NJ 8810</strain>
        <tissue evidence="1">Young leaf</tissue>
    </source>
</reference>
<evidence type="ECO:0000313" key="2">
    <source>
        <dbReference type="Proteomes" id="UP000828048"/>
    </source>
</evidence>